<protein>
    <submittedName>
        <fullName evidence="1">Putative ovule protein</fullName>
    </submittedName>
</protein>
<dbReference type="AlphaFoldDB" id="A0A0V0H156"/>
<evidence type="ECO:0000313" key="1">
    <source>
        <dbReference type="EMBL" id="JAP13222.1"/>
    </source>
</evidence>
<sequence length="68" mass="7777">MYSPVLCKCQSLSCADIQMFHGRSTSNIILRQSRLYLSSKGSPFSLFLRVVFSFLQLPVGCQFPISRW</sequence>
<dbReference type="EMBL" id="GEDG01028371">
    <property type="protein sequence ID" value="JAP13222.1"/>
    <property type="molecule type" value="Transcribed_RNA"/>
</dbReference>
<accession>A0A0V0H156</accession>
<name>A0A0V0H156_SOLCH</name>
<proteinExistence type="predicted"/>
<organism evidence="1">
    <name type="scientific">Solanum chacoense</name>
    <name type="common">Chaco potato</name>
    <dbReference type="NCBI Taxonomy" id="4108"/>
    <lineage>
        <taxon>Eukaryota</taxon>
        <taxon>Viridiplantae</taxon>
        <taxon>Streptophyta</taxon>
        <taxon>Embryophyta</taxon>
        <taxon>Tracheophyta</taxon>
        <taxon>Spermatophyta</taxon>
        <taxon>Magnoliopsida</taxon>
        <taxon>eudicotyledons</taxon>
        <taxon>Gunneridae</taxon>
        <taxon>Pentapetalae</taxon>
        <taxon>asterids</taxon>
        <taxon>lamiids</taxon>
        <taxon>Solanales</taxon>
        <taxon>Solanaceae</taxon>
        <taxon>Solanoideae</taxon>
        <taxon>Solaneae</taxon>
        <taxon>Solanum</taxon>
    </lineage>
</organism>
<reference evidence="1" key="1">
    <citation type="submission" date="2015-12" db="EMBL/GenBank/DDBJ databases">
        <title>Gene expression during late stages of embryo sac development: a critical building block for successful pollen-pistil interactions.</title>
        <authorList>
            <person name="Liu Y."/>
            <person name="Joly V."/>
            <person name="Sabar M."/>
            <person name="Matton D.P."/>
        </authorList>
    </citation>
    <scope>NUCLEOTIDE SEQUENCE</scope>
</reference>